<reference evidence="1" key="1">
    <citation type="submission" date="2018-06" db="EMBL/GenBank/DDBJ databases">
        <authorList>
            <person name="Zhirakovskaya E."/>
        </authorList>
    </citation>
    <scope>NUCLEOTIDE SEQUENCE</scope>
</reference>
<protein>
    <recommendedName>
        <fullName evidence="2">Cytochrome c domain-containing protein</fullName>
    </recommendedName>
</protein>
<dbReference type="EMBL" id="UOGL01000007">
    <property type="protein sequence ID" value="VAX35737.1"/>
    <property type="molecule type" value="Genomic_DNA"/>
</dbReference>
<name>A0A3B1E1U9_9ZZZZ</name>
<dbReference type="AlphaFoldDB" id="A0A3B1E1U9"/>
<evidence type="ECO:0008006" key="2">
    <source>
        <dbReference type="Google" id="ProtNLM"/>
    </source>
</evidence>
<sequence length="122" mass="13278">MQKVWKIRVALIIGLAVVGMGVITSQQQANARPKYIKVFAKTYPELGKLAKTAKCLVCHPKKSKKTQNSYAKAMKLGLPKKNCKDLDAIKKALVAAESKPSDVKGKTFGELIKAGKLPNAKK</sequence>
<evidence type="ECO:0000313" key="1">
    <source>
        <dbReference type="EMBL" id="VAX35737.1"/>
    </source>
</evidence>
<proteinExistence type="predicted"/>
<accession>A0A3B1E1U9</accession>
<gene>
    <name evidence="1" type="ORF">MNBD_PLANCTO02-2664</name>
</gene>
<organism evidence="1">
    <name type="scientific">hydrothermal vent metagenome</name>
    <dbReference type="NCBI Taxonomy" id="652676"/>
    <lineage>
        <taxon>unclassified sequences</taxon>
        <taxon>metagenomes</taxon>
        <taxon>ecological metagenomes</taxon>
    </lineage>
</organism>